<dbReference type="eggNOG" id="KOG2771">
    <property type="taxonomic scope" value="Eukaryota"/>
</dbReference>
<keyword evidence="1" id="KW-0819">tRNA processing</keyword>
<dbReference type="Pfam" id="PF00383">
    <property type="entry name" value="dCMP_cyt_deam_1"/>
    <property type="match status" value="1"/>
</dbReference>
<dbReference type="OrthoDB" id="3180714at2759"/>
<dbReference type="InterPro" id="IPR002125">
    <property type="entry name" value="CMP_dCMP_dom"/>
</dbReference>
<dbReference type="PANTHER" id="PTHR11079:SF156">
    <property type="entry name" value="INACTIVE TRNA-SPECIFIC ADENOSINE DEAMINASE-LIKE PROTEIN 3-RELATED"/>
    <property type="match status" value="1"/>
</dbReference>
<evidence type="ECO:0000313" key="4">
    <source>
        <dbReference type="EMBL" id="EGV64556.1"/>
    </source>
</evidence>
<keyword evidence="5" id="KW-1185">Reference proteome</keyword>
<gene>
    <name evidence="4" type="ORF">CANTEDRAFT_133866</name>
</gene>
<dbReference type="SUPFAM" id="SSF53927">
    <property type="entry name" value="Cytidine deaminase-like"/>
    <property type="match status" value="1"/>
</dbReference>
<dbReference type="AlphaFoldDB" id="G3B1X9"/>
<dbReference type="GO" id="GO:0008033">
    <property type="term" value="P:tRNA processing"/>
    <property type="evidence" value="ECO:0007669"/>
    <property type="project" value="UniProtKB-KW"/>
</dbReference>
<dbReference type="Gene3D" id="3.40.140.10">
    <property type="entry name" value="Cytidine Deaminase, domain 2"/>
    <property type="match status" value="1"/>
</dbReference>
<dbReference type="KEGG" id="cten:18249747"/>
<dbReference type="GO" id="GO:0052717">
    <property type="term" value="F:tRNA-specific adenosine-34 deaminase activity"/>
    <property type="evidence" value="ECO:0007669"/>
    <property type="project" value="TreeGrafter"/>
</dbReference>
<dbReference type="GeneID" id="18249747"/>
<reference evidence="4 5" key="1">
    <citation type="journal article" date="2011" name="Proc. Natl. Acad. Sci. U.S.A.">
        <title>Comparative genomics of xylose-fermenting fungi for enhanced biofuel production.</title>
        <authorList>
            <person name="Wohlbach D.J."/>
            <person name="Kuo A."/>
            <person name="Sato T.K."/>
            <person name="Potts K.M."/>
            <person name="Salamov A.A."/>
            <person name="LaButti K.M."/>
            <person name="Sun H."/>
            <person name="Clum A."/>
            <person name="Pangilinan J.L."/>
            <person name="Lindquist E.A."/>
            <person name="Lucas S."/>
            <person name="Lapidus A."/>
            <person name="Jin M."/>
            <person name="Gunawan C."/>
            <person name="Balan V."/>
            <person name="Dale B.E."/>
            <person name="Jeffries T.W."/>
            <person name="Zinkel R."/>
            <person name="Barry K.W."/>
            <person name="Grigoriev I.V."/>
            <person name="Gasch A.P."/>
        </authorList>
    </citation>
    <scope>NUCLEOTIDE SEQUENCE [LARGE SCALE GENOMIC DNA]</scope>
    <source>
        <strain evidence="5">ATCC 10573 / BCRC 21748 / CBS 615 / JCM 9827 / NBRC 10315 / NRRL Y-1498 / VKM Y-70</strain>
    </source>
</reference>
<sequence length="375" mass="43807">MLYKKFFESLVPSSLRSSFRESFRIIENSQKMAKIKDVDHPHIDFEKAVIYGKLKQIKYSKINNVDANIPRLTSVWCCRLKPQQTKAFVKFIRECITPYEPQTFTHIKRLKKIGTGKDFRLDGILCSSSLFTTKDQILELIHEYSDPEISEMTSDQINEVKIPSNIPTTREISLEWSEKFWPMSWRGDPNAQFLKEVKFDIVKEKQMIRKLLDVLETATEEIESKKPTLPVATIVVNPNNEEIVSTSFDCRLAHPLHHSVMLAIEQVAQNEKKSRLQKSAHSVEFDSGYLLNGLVVYTTHEPCVMCSMGLVHSRIKRVIYLQPMKSGGLETNYQLGDRDDLNWNFETWRWLEEEDLKKLHEIERKYKTFDQEVNV</sequence>
<dbReference type="GO" id="GO:0005634">
    <property type="term" value="C:nucleus"/>
    <property type="evidence" value="ECO:0007669"/>
    <property type="project" value="TreeGrafter"/>
</dbReference>
<dbReference type="Proteomes" id="UP000000707">
    <property type="component" value="Unassembled WGS sequence"/>
</dbReference>
<evidence type="ECO:0000313" key="5">
    <source>
        <dbReference type="Proteomes" id="UP000000707"/>
    </source>
</evidence>
<dbReference type="HOGENOM" id="CLU_013817_2_0_1"/>
<dbReference type="STRING" id="590646.G3B1X9"/>
<feature type="domain" description="CMP/dCMP-type deaminase" evidence="3">
    <location>
        <begin position="202"/>
        <end position="340"/>
    </location>
</feature>
<evidence type="ECO:0000256" key="2">
    <source>
        <dbReference type="ARBA" id="ARBA00038160"/>
    </source>
</evidence>
<evidence type="ECO:0000259" key="3">
    <source>
        <dbReference type="PROSITE" id="PS51747"/>
    </source>
</evidence>
<dbReference type="EMBL" id="GL996515">
    <property type="protein sequence ID" value="EGV64556.1"/>
    <property type="molecule type" value="Genomic_DNA"/>
</dbReference>
<dbReference type="PANTHER" id="PTHR11079">
    <property type="entry name" value="CYTOSINE DEAMINASE FAMILY MEMBER"/>
    <property type="match status" value="1"/>
</dbReference>
<name>G3B1X9_CANTC</name>
<comment type="similarity">
    <text evidence="2">Belongs to the cytidine and deoxycytidylate deaminase family. ADAT3 subfamily.</text>
</comment>
<dbReference type="PROSITE" id="PS51747">
    <property type="entry name" value="CYT_DCMP_DEAMINASES_2"/>
    <property type="match status" value="1"/>
</dbReference>
<dbReference type="CDD" id="cd01285">
    <property type="entry name" value="nucleoside_deaminase"/>
    <property type="match status" value="1"/>
</dbReference>
<protein>
    <recommendedName>
        <fullName evidence="3">CMP/dCMP-type deaminase domain-containing protein</fullName>
    </recommendedName>
</protein>
<accession>G3B1X9</accession>
<dbReference type="InterPro" id="IPR016193">
    <property type="entry name" value="Cytidine_deaminase-like"/>
</dbReference>
<dbReference type="GO" id="GO:0005737">
    <property type="term" value="C:cytoplasm"/>
    <property type="evidence" value="ECO:0007669"/>
    <property type="project" value="TreeGrafter"/>
</dbReference>
<organism evidence="5">
    <name type="scientific">Candida tenuis (strain ATCC 10573 / BCRC 21748 / CBS 615 / JCM 9827 / NBRC 10315 / NRRL Y-1498 / VKM Y-70)</name>
    <name type="common">Yeast</name>
    <name type="synonym">Yamadazyma tenuis</name>
    <dbReference type="NCBI Taxonomy" id="590646"/>
    <lineage>
        <taxon>Eukaryota</taxon>
        <taxon>Fungi</taxon>
        <taxon>Dikarya</taxon>
        <taxon>Ascomycota</taxon>
        <taxon>Saccharomycotina</taxon>
        <taxon>Pichiomycetes</taxon>
        <taxon>Debaryomycetaceae</taxon>
        <taxon>Yamadazyma</taxon>
    </lineage>
</organism>
<proteinExistence type="inferred from homology"/>
<evidence type="ECO:0000256" key="1">
    <source>
        <dbReference type="ARBA" id="ARBA00022694"/>
    </source>
</evidence>